<dbReference type="GO" id="GO:0016787">
    <property type="term" value="F:hydrolase activity"/>
    <property type="evidence" value="ECO:0007669"/>
    <property type="project" value="UniProtKB-KW"/>
</dbReference>
<protein>
    <submittedName>
        <fullName evidence="3">Lipase</fullName>
    </submittedName>
</protein>
<sequence length="259" mass="27824">MQLKQLELAGGGTLTVYLRDCCERMPNVLDRPLVLVVPGGGYTHVSAREGDPVALQFAAAGYHTAVLDYAICEKAKDYMPLRQLAEAIGLVRQHAAQWHILPEKIAVCGFSAGGHLALSGAVLDIPGEAAQPRPNAVILGYPVVTAGQYAHCGSFVQLAGSTDPAAQQVFGLEDKITPQMPPVFVWTTMEDAAVPVENTLMLVNALHRAGVPCEAHLFEKGVHGTSISTAEVDQPSRHRHHWVELAVEWLGDTFAFSVC</sequence>
<evidence type="ECO:0000259" key="2">
    <source>
        <dbReference type="Pfam" id="PF20434"/>
    </source>
</evidence>
<dbReference type="EMBL" id="NMTQ01000034">
    <property type="protein sequence ID" value="PDX58250.1"/>
    <property type="molecule type" value="Genomic_DNA"/>
</dbReference>
<dbReference type="Proteomes" id="UP000220752">
    <property type="component" value="Unassembled WGS sequence"/>
</dbReference>
<evidence type="ECO:0000256" key="1">
    <source>
        <dbReference type="ARBA" id="ARBA00022801"/>
    </source>
</evidence>
<feature type="domain" description="BD-FAE-like" evidence="2">
    <location>
        <begin position="31"/>
        <end position="122"/>
    </location>
</feature>
<evidence type="ECO:0000313" key="3">
    <source>
        <dbReference type="EMBL" id="PDX58250.1"/>
    </source>
</evidence>
<dbReference type="Gene3D" id="3.40.50.1820">
    <property type="entry name" value="alpha/beta hydrolase"/>
    <property type="match status" value="1"/>
</dbReference>
<dbReference type="PANTHER" id="PTHR48081">
    <property type="entry name" value="AB HYDROLASE SUPERFAMILY PROTEIN C4A8.06C"/>
    <property type="match status" value="1"/>
</dbReference>
<keyword evidence="1" id="KW-0378">Hydrolase</keyword>
<proteinExistence type="predicted"/>
<gene>
    <name evidence="3" type="ORF">CGS46_10025</name>
</gene>
<dbReference type="SUPFAM" id="SSF53474">
    <property type="entry name" value="alpha/beta-Hydrolases"/>
    <property type="match status" value="1"/>
</dbReference>
<evidence type="ECO:0000313" key="4">
    <source>
        <dbReference type="Proteomes" id="UP000220752"/>
    </source>
</evidence>
<keyword evidence="4" id="KW-1185">Reference proteome</keyword>
<dbReference type="InterPro" id="IPR050300">
    <property type="entry name" value="GDXG_lipolytic_enzyme"/>
</dbReference>
<dbReference type="InterPro" id="IPR029058">
    <property type="entry name" value="AB_hydrolase_fold"/>
</dbReference>
<dbReference type="PANTHER" id="PTHR48081:SF6">
    <property type="entry name" value="PEPTIDASE S9 PROLYL OLIGOPEPTIDASE CATALYTIC DOMAIN-CONTAINING PROTEIN"/>
    <property type="match status" value="1"/>
</dbReference>
<name>A0A2A6ZA53_9FIRM</name>
<dbReference type="Pfam" id="PF20434">
    <property type="entry name" value="BD-FAE"/>
    <property type="match status" value="1"/>
</dbReference>
<accession>A0A2A6ZA53</accession>
<reference evidence="3 4" key="1">
    <citation type="journal article" date="2017" name="Front. Microbiol.">
        <title>New Insights into the Diversity of the Genus Faecalibacterium.</title>
        <authorList>
            <person name="Benevides L."/>
            <person name="Burman S."/>
            <person name="Martin R."/>
            <person name="Robert V."/>
            <person name="Thomas M."/>
            <person name="Miquel S."/>
            <person name="Chain F."/>
            <person name="Sokol H."/>
            <person name="Bermudez-Humaran L.G."/>
            <person name="Morrison M."/>
            <person name="Langella P."/>
            <person name="Azevedo V.A."/>
            <person name="Chatel J.M."/>
            <person name="Soares S."/>
        </authorList>
    </citation>
    <scope>NUCLEOTIDE SEQUENCE [LARGE SCALE GENOMIC DNA]</scope>
    <source>
        <strain evidence="4">CNCM I-4540</strain>
    </source>
</reference>
<organism evidence="3 4">
    <name type="scientific">Faecalibacterium langellae</name>
    <dbReference type="NCBI Taxonomy" id="3435293"/>
    <lineage>
        <taxon>Bacteria</taxon>
        <taxon>Bacillati</taxon>
        <taxon>Bacillota</taxon>
        <taxon>Clostridia</taxon>
        <taxon>Eubacteriales</taxon>
        <taxon>Oscillospiraceae</taxon>
        <taxon>Faecalibacterium</taxon>
    </lineage>
</organism>
<dbReference type="InterPro" id="IPR049492">
    <property type="entry name" value="BD-FAE-like_dom"/>
</dbReference>
<comment type="caution">
    <text evidence="3">The sequence shown here is derived from an EMBL/GenBank/DDBJ whole genome shotgun (WGS) entry which is preliminary data.</text>
</comment>
<dbReference type="AlphaFoldDB" id="A0A2A6ZA53"/>